<dbReference type="AlphaFoldDB" id="A0A915WT05"/>
<feature type="coiled-coil region" evidence="1">
    <location>
        <begin position="23"/>
        <end position="64"/>
    </location>
</feature>
<evidence type="ECO:0000256" key="1">
    <source>
        <dbReference type="SAM" id="Coils"/>
    </source>
</evidence>
<sequence length="267" mass="31492">MLEIKIDRRKSIYENINDIYSRLKVLKDKKKKIEEIIKDYNEKLNNIEENIVIEKKKEEKKKNRKWYEKFRWTKTSNDFLLIAGKDSITNEIIINKYLEDNDIVFHTEITGSPFGILKNGRKAREEDIYESAKFVASYSRAWKNKFSSIDVYYVYPDQVSKKAPSGEYLNKGSFMIYGNKNYIKNVKLEIALSFDNYEIFSGVPEVITKKYQNYAIVVPGNKKQLDIAKELSKIFKIDHNDIIIYLPGDSDLYLLKGSNVYKSFYNK</sequence>
<keyword evidence="1" id="KW-0175">Coiled coil</keyword>
<keyword evidence="4" id="KW-1185">Reference proteome</keyword>
<dbReference type="InterPro" id="IPR051608">
    <property type="entry name" value="RQC_Subunit_NEMF"/>
</dbReference>
<name>A0A915WT05_9ARCH</name>
<proteinExistence type="predicted"/>
<dbReference type="GeneID" id="74568649"/>
<evidence type="ECO:0000313" key="3">
    <source>
        <dbReference type="EMBL" id="BBL45850.1"/>
    </source>
</evidence>
<reference evidence="4" key="1">
    <citation type="journal article" date="2022" name="Int. J. Syst. Evol. Microbiol.">
        <title>Nanobdella aerobiophila gen. nov., sp. nov., a thermoacidophilic, obligate ectosymbiotic archaeon, and proposal of Nanobdellaceae fam. nov., Nanobdellales ord. nov. and Nanobdellia class. nov.</title>
        <authorList>
            <person name="Kato S."/>
            <person name="Ogasawara A."/>
            <person name="Itoh T."/>
            <person name="Sakai H.D."/>
            <person name="Shimizu M."/>
            <person name="Yuki M."/>
            <person name="Kaneko M."/>
            <person name="Takashina T."/>
            <person name="Ohkuma M."/>
        </authorList>
    </citation>
    <scope>NUCLEOTIDE SEQUENCE [LARGE SCALE GENOMIC DNA]</scope>
    <source>
        <strain evidence="4">MJ1</strain>
    </source>
</reference>
<dbReference type="GO" id="GO:1990112">
    <property type="term" value="C:RQC complex"/>
    <property type="evidence" value="ECO:0007669"/>
    <property type="project" value="TreeGrafter"/>
</dbReference>
<dbReference type="GO" id="GO:0043023">
    <property type="term" value="F:ribosomal large subunit binding"/>
    <property type="evidence" value="ECO:0007669"/>
    <property type="project" value="TreeGrafter"/>
</dbReference>
<organism evidence="3 4">
    <name type="scientific">Nanobdella aerobiophila</name>
    <dbReference type="NCBI Taxonomy" id="2586965"/>
    <lineage>
        <taxon>Archaea</taxon>
        <taxon>Nanobdellota</taxon>
        <taxon>Nanobdellia</taxon>
        <taxon>Nanobdellales</taxon>
        <taxon>Nanobdellaceae</taxon>
        <taxon>Nanobdella</taxon>
    </lineage>
</organism>
<dbReference type="GO" id="GO:0000049">
    <property type="term" value="F:tRNA binding"/>
    <property type="evidence" value="ECO:0007669"/>
    <property type="project" value="TreeGrafter"/>
</dbReference>
<accession>A0A915WT05</accession>
<protein>
    <submittedName>
        <fullName evidence="3">Fibronectin-binding A domain protein</fullName>
    </submittedName>
</protein>
<gene>
    <name evidence="3" type="ORF">MJ1_0708</name>
</gene>
<feature type="domain" description="NFACT RNA-binding" evidence="2">
    <location>
        <begin position="69"/>
        <end position="178"/>
    </location>
</feature>
<dbReference type="KEGG" id="naer:MJ1_0708"/>
<dbReference type="EMBL" id="AP019769">
    <property type="protein sequence ID" value="BBL45850.1"/>
    <property type="molecule type" value="Genomic_DNA"/>
</dbReference>
<evidence type="ECO:0000259" key="2">
    <source>
        <dbReference type="Pfam" id="PF05670"/>
    </source>
</evidence>
<dbReference type="Pfam" id="PF05670">
    <property type="entry name" value="NFACT-R_1"/>
    <property type="match status" value="1"/>
</dbReference>
<evidence type="ECO:0000313" key="4">
    <source>
        <dbReference type="Proteomes" id="UP001055553"/>
    </source>
</evidence>
<dbReference type="PANTHER" id="PTHR15239">
    <property type="entry name" value="NUCLEAR EXPORT MEDIATOR FACTOR NEMF"/>
    <property type="match status" value="1"/>
</dbReference>
<dbReference type="InterPro" id="IPR008532">
    <property type="entry name" value="NFACT_RNA-bd"/>
</dbReference>
<dbReference type="GO" id="GO:0072344">
    <property type="term" value="P:rescue of stalled ribosome"/>
    <property type="evidence" value="ECO:0007669"/>
    <property type="project" value="TreeGrafter"/>
</dbReference>
<dbReference type="RefSeq" id="WP_258393159.1">
    <property type="nucleotide sequence ID" value="NZ_AP019769.1"/>
</dbReference>
<dbReference type="PANTHER" id="PTHR15239:SF6">
    <property type="entry name" value="RIBOSOME QUALITY CONTROL COMPLEX SUBUNIT NEMF"/>
    <property type="match status" value="1"/>
</dbReference>
<dbReference type="Proteomes" id="UP001055553">
    <property type="component" value="Chromosome"/>
</dbReference>